<proteinExistence type="inferred from homology"/>
<evidence type="ECO:0000256" key="2">
    <source>
        <dbReference type="ARBA" id="ARBA00009142"/>
    </source>
</evidence>
<feature type="transmembrane region" description="Helical" evidence="6">
    <location>
        <begin position="41"/>
        <end position="62"/>
    </location>
</feature>
<dbReference type="Pfam" id="PF01925">
    <property type="entry name" value="TauE"/>
    <property type="match status" value="1"/>
</dbReference>
<feature type="transmembrane region" description="Helical" evidence="6">
    <location>
        <begin position="175"/>
        <end position="194"/>
    </location>
</feature>
<organism evidence="7 8">
    <name type="scientific">Crocosphaera chwakensis CCY0110</name>
    <dbReference type="NCBI Taxonomy" id="391612"/>
    <lineage>
        <taxon>Bacteria</taxon>
        <taxon>Bacillati</taxon>
        <taxon>Cyanobacteriota</taxon>
        <taxon>Cyanophyceae</taxon>
        <taxon>Oscillatoriophycideae</taxon>
        <taxon>Chroococcales</taxon>
        <taxon>Aphanothecaceae</taxon>
        <taxon>Crocosphaera</taxon>
        <taxon>Crocosphaera chwakensis</taxon>
    </lineage>
</organism>
<evidence type="ECO:0000256" key="1">
    <source>
        <dbReference type="ARBA" id="ARBA00004141"/>
    </source>
</evidence>
<protein>
    <recommendedName>
        <fullName evidence="6">Probable membrane transporter protein</fullName>
    </recommendedName>
</protein>
<dbReference type="RefSeq" id="WP_008276924.1">
    <property type="nucleotide sequence ID" value="NZ_AAXW01000033.1"/>
</dbReference>
<dbReference type="InterPro" id="IPR002781">
    <property type="entry name" value="TM_pro_TauE-like"/>
</dbReference>
<feature type="transmembrane region" description="Helical" evidence="6">
    <location>
        <begin position="137"/>
        <end position="163"/>
    </location>
</feature>
<evidence type="ECO:0000313" key="7">
    <source>
        <dbReference type="EMBL" id="EAZ89943.1"/>
    </source>
</evidence>
<evidence type="ECO:0000256" key="4">
    <source>
        <dbReference type="ARBA" id="ARBA00022989"/>
    </source>
</evidence>
<dbReference type="EMBL" id="AAXW01000033">
    <property type="protein sequence ID" value="EAZ89943.1"/>
    <property type="molecule type" value="Genomic_DNA"/>
</dbReference>
<dbReference type="PANTHER" id="PTHR43701">
    <property type="entry name" value="MEMBRANE TRANSPORTER PROTEIN MJ0441-RELATED"/>
    <property type="match status" value="1"/>
</dbReference>
<keyword evidence="4 6" id="KW-1133">Transmembrane helix</keyword>
<feature type="transmembrane region" description="Helical" evidence="6">
    <location>
        <begin position="74"/>
        <end position="92"/>
    </location>
</feature>
<accession>A3IU69</accession>
<evidence type="ECO:0000256" key="6">
    <source>
        <dbReference type="RuleBase" id="RU363041"/>
    </source>
</evidence>
<gene>
    <name evidence="7" type="ORF">CY0110_07099</name>
</gene>
<name>A3IU69_9CHRO</name>
<comment type="subcellular location">
    <subcellularLocation>
        <location evidence="6">Cell membrane</location>
        <topology evidence="6">Multi-pass membrane protein</topology>
    </subcellularLocation>
    <subcellularLocation>
        <location evidence="1">Membrane</location>
        <topology evidence="1">Multi-pass membrane protein</topology>
    </subcellularLocation>
</comment>
<dbReference type="Proteomes" id="UP000003781">
    <property type="component" value="Unassembled WGS sequence"/>
</dbReference>
<dbReference type="AlphaFoldDB" id="A3IU69"/>
<comment type="similarity">
    <text evidence="2 6">Belongs to the 4-toluene sulfonate uptake permease (TSUP) (TC 2.A.102) family.</text>
</comment>
<reference evidence="7 8" key="1">
    <citation type="submission" date="2007-03" db="EMBL/GenBank/DDBJ databases">
        <authorList>
            <person name="Stal L."/>
            <person name="Ferriera S."/>
            <person name="Johnson J."/>
            <person name="Kravitz S."/>
            <person name="Beeson K."/>
            <person name="Sutton G."/>
            <person name="Rogers Y.-H."/>
            <person name="Friedman R."/>
            <person name="Frazier M."/>
            <person name="Venter J.C."/>
        </authorList>
    </citation>
    <scope>NUCLEOTIDE SEQUENCE [LARGE SCALE GENOMIC DNA]</scope>
    <source>
        <strain evidence="7 8">CCY0110</strain>
    </source>
</reference>
<keyword evidence="6" id="KW-1003">Cell membrane</keyword>
<sequence>MLDQIIILIISGLGSGLLAGILGIGGGVVLVPLLLALNYTPLQAVATSSLAIVITSSSGSIQNWRMGYLDFKRVILLGIPAIITAQFGVIVANYIPEFVLLTAFGCLLIFNIFLSNIRRQLVTASHQQSSSRLSEKLACLFTGGIGGFLAGLFGIGGGVIMVPLQMLLLKETIKVAIQTSLGVIVITSISSCLGHALNNNVLWLVGIILGLGGLIGAQISARFLPRLPDKVVRFSFYFMLAILSVYTFWEAWKIYTTN</sequence>
<dbReference type="GO" id="GO:0005886">
    <property type="term" value="C:plasma membrane"/>
    <property type="evidence" value="ECO:0007669"/>
    <property type="project" value="UniProtKB-SubCell"/>
</dbReference>
<feature type="transmembrane region" description="Helical" evidence="6">
    <location>
        <begin position="201"/>
        <end position="219"/>
    </location>
</feature>
<feature type="transmembrane region" description="Helical" evidence="6">
    <location>
        <begin position="231"/>
        <end position="249"/>
    </location>
</feature>
<evidence type="ECO:0000256" key="5">
    <source>
        <dbReference type="ARBA" id="ARBA00023136"/>
    </source>
</evidence>
<dbReference type="InterPro" id="IPR051598">
    <property type="entry name" value="TSUP/Inactive_protease-like"/>
</dbReference>
<comment type="caution">
    <text evidence="7">The sequence shown here is derived from an EMBL/GenBank/DDBJ whole genome shotgun (WGS) entry which is preliminary data.</text>
</comment>
<keyword evidence="5 6" id="KW-0472">Membrane</keyword>
<feature type="transmembrane region" description="Helical" evidence="6">
    <location>
        <begin position="98"/>
        <end position="117"/>
    </location>
</feature>
<dbReference type="PANTHER" id="PTHR43701:SF2">
    <property type="entry name" value="MEMBRANE TRANSPORTER PROTEIN YJNA-RELATED"/>
    <property type="match status" value="1"/>
</dbReference>
<keyword evidence="3 6" id="KW-0812">Transmembrane</keyword>
<dbReference type="eggNOG" id="COG0730">
    <property type="taxonomic scope" value="Bacteria"/>
</dbReference>
<dbReference type="OrthoDB" id="464048at2"/>
<keyword evidence="8" id="KW-1185">Reference proteome</keyword>
<evidence type="ECO:0000313" key="8">
    <source>
        <dbReference type="Proteomes" id="UP000003781"/>
    </source>
</evidence>
<evidence type="ECO:0000256" key="3">
    <source>
        <dbReference type="ARBA" id="ARBA00022692"/>
    </source>
</evidence>
<feature type="transmembrane region" description="Helical" evidence="6">
    <location>
        <begin position="7"/>
        <end position="35"/>
    </location>
</feature>